<keyword evidence="7" id="KW-1185">Reference proteome</keyword>
<dbReference type="PANTHER" id="PTHR30483:SF6">
    <property type="entry name" value="PERIPLASMIC BINDING PROTEIN OF ABC TRANSPORTER FOR NATURAL AMINO ACIDS"/>
    <property type="match status" value="1"/>
</dbReference>
<accession>A0ABP8Z1D0</accession>
<comment type="caution">
    <text evidence="6">The sequence shown here is derived from an EMBL/GenBank/DDBJ whole genome shotgun (WGS) entry which is preliminary data.</text>
</comment>
<dbReference type="EMBL" id="BAABKN010000019">
    <property type="protein sequence ID" value="GAA4743674.1"/>
    <property type="molecule type" value="Genomic_DNA"/>
</dbReference>
<comment type="similarity">
    <text evidence="1">Belongs to the leucine-binding protein family.</text>
</comment>
<dbReference type="SUPFAM" id="SSF53822">
    <property type="entry name" value="Periplasmic binding protein-like I"/>
    <property type="match status" value="1"/>
</dbReference>
<dbReference type="PANTHER" id="PTHR30483">
    <property type="entry name" value="LEUCINE-SPECIFIC-BINDING PROTEIN"/>
    <property type="match status" value="1"/>
</dbReference>
<proteinExistence type="inferred from homology"/>
<sequence>MKWNKVRTRRTTRATVAIAALALVLAACGDSEGADAVDEGAKLDGEPIKIGFAVSLTGPQSSSTAGSAPAAQAWAQQTNADGGINGRPVEIVVVDTKNNASAAQAAAKELVEDEDIVAMMVTDSVAEGAVGEYLQGENIPVIGSGGYNQDVWNKLPSFLTQSPNSLVVIQSLLTAAVSSGASEFAAAVCAESATCAEGADAVFGPGTEAAGLGYGGYVKITSTAANYTAECLSFNEKNADYIAVLVPVDTAVRVMSDCVQQGYDGAFATSSTSFSPTKYGEIPGMNMIGTLNGFPWWADDPQVERFRDAMDKYESDTDIASTSTTTVWSSLELFKKALGADTETVTRDSVFASYYAIKDETLDGLLPQPITYTEGQPAPVVNCFWQYDFTAGDDNPELLPPTGESGNGASGDLATACTPAA</sequence>
<name>A0ABP8Z1D0_9ACTN</name>
<reference evidence="7" key="1">
    <citation type="journal article" date="2019" name="Int. J. Syst. Evol. Microbiol.">
        <title>The Global Catalogue of Microorganisms (GCM) 10K type strain sequencing project: providing services to taxonomists for standard genome sequencing and annotation.</title>
        <authorList>
            <consortium name="The Broad Institute Genomics Platform"/>
            <consortium name="The Broad Institute Genome Sequencing Center for Infectious Disease"/>
            <person name="Wu L."/>
            <person name="Ma J."/>
        </authorList>
    </citation>
    <scope>NUCLEOTIDE SEQUENCE [LARGE SCALE GENOMIC DNA]</scope>
    <source>
        <strain evidence="7">JCM 18532</strain>
    </source>
</reference>
<evidence type="ECO:0000313" key="6">
    <source>
        <dbReference type="EMBL" id="GAA4743674.1"/>
    </source>
</evidence>
<evidence type="ECO:0000313" key="7">
    <source>
        <dbReference type="Proteomes" id="UP001499882"/>
    </source>
</evidence>
<evidence type="ECO:0000256" key="4">
    <source>
        <dbReference type="SAM" id="SignalP"/>
    </source>
</evidence>
<dbReference type="RefSeq" id="WP_345527675.1">
    <property type="nucleotide sequence ID" value="NZ_BAABKN010000019.1"/>
</dbReference>
<feature type="domain" description="Leucine-binding protein" evidence="5">
    <location>
        <begin position="47"/>
        <end position="373"/>
    </location>
</feature>
<evidence type="ECO:0000259" key="5">
    <source>
        <dbReference type="Pfam" id="PF13458"/>
    </source>
</evidence>
<dbReference type="Gene3D" id="3.40.50.2300">
    <property type="match status" value="2"/>
</dbReference>
<dbReference type="InterPro" id="IPR051010">
    <property type="entry name" value="BCAA_transport"/>
</dbReference>
<dbReference type="Proteomes" id="UP001499882">
    <property type="component" value="Unassembled WGS sequence"/>
</dbReference>
<organism evidence="6 7">
    <name type="scientific">Nocardioides endophyticus</name>
    <dbReference type="NCBI Taxonomy" id="1353775"/>
    <lineage>
        <taxon>Bacteria</taxon>
        <taxon>Bacillati</taxon>
        <taxon>Actinomycetota</taxon>
        <taxon>Actinomycetes</taxon>
        <taxon>Propionibacteriales</taxon>
        <taxon>Nocardioidaceae</taxon>
        <taxon>Nocardioides</taxon>
    </lineage>
</organism>
<dbReference type="PROSITE" id="PS51257">
    <property type="entry name" value="PROKAR_LIPOPROTEIN"/>
    <property type="match status" value="1"/>
</dbReference>
<feature type="chain" id="PRO_5047162444" evidence="4">
    <location>
        <begin position="37"/>
        <end position="421"/>
    </location>
</feature>
<feature type="region of interest" description="Disordered" evidence="3">
    <location>
        <begin position="394"/>
        <end position="421"/>
    </location>
</feature>
<dbReference type="InterPro" id="IPR028081">
    <property type="entry name" value="Leu-bd"/>
</dbReference>
<evidence type="ECO:0000256" key="3">
    <source>
        <dbReference type="SAM" id="MobiDB-lite"/>
    </source>
</evidence>
<gene>
    <name evidence="6" type="ORF">GCM10023350_30510</name>
</gene>
<keyword evidence="2 4" id="KW-0732">Signal</keyword>
<protein>
    <submittedName>
        <fullName evidence="6">ABC transporter substrate-binding protein</fullName>
    </submittedName>
</protein>
<dbReference type="InterPro" id="IPR028082">
    <property type="entry name" value="Peripla_BP_I"/>
</dbReference>
<feature type="signal peptide" evidence="4">
    <location>
        <begin position="1"/>
        <end position="36"/>
    </location>
</feature>
<evidence type="ECO:0000256" key="2">
    <source>
        <dbReference type="ARBA" id="ARBA00022729"/>
    </source>
</evidence>
<dbReference type="Pfam" id="PF13458">
    <property type="entry name" value="Peripla_BP_6"/>
    <property type="match status" value="1"/>
</dbReference>
<evidence type="ECO:0000256" key="1">
    <source>
        <dbReference type="ARBA" id="ARBA00010062"/>
    </source>
</evidence>